<dbReference type="EMBL" id="CP104311">
    <property type="protein sequence ID" value="WWF03066.1"/>
    <property type="molecule type" value="Genomic_DNA"/>
</dbReference>
<dbReference type="InterPro" id="IPR057699">
    <property type="entry name" value="DUF7939"/>
</dbReference>
<dbReference type="PANTHER" id="PTHR40940:SF1">
    <property type="entry name" value="PROTEIN BATD"/>
    <property type="match status" value="1"/>
</dbReference>
<organism evidence="3 4">
    <name type="scientific">Methylococcus capsulatus</name>
    <dbReference type="NCBI Taxonomy" id="414"/>
    <lineage>
        <taxon>Bacteria</taxon>
        <taxon>Pseudomonadati</taxon>
        <taxon>Pseudomonadota</taxon>
        <taxon>Gammaproteobacteria</taxon>
        <taxon>Methylococcales</taxon>
        <taxon>Methylococcaceae</taxon>
        <taxon>Methylococcus</taxon>
    </lineage>
</organism>
<sequence>MAKRCLLAGSPVILGLMLWLGLSGVILAAEITVTADRDPVPVSESFNLTFNTGESPDDEPDFTPLNRDFRVLSQSQNSQISLVNGKLSRTFEWTVSVVAKQAGKLTVPPIAFGADRSRPLTVTVTDRPAPGQPRSSGDDDALLIEVDASPRNPYVQAQAIYTVRVLYRTNLGRAHLSPLEIPDALIQQLGDKRNYSTERNGNTYSATEIRYAIFPQKSGALLIPPLTLDAEVQAGGRSGFNPFFGRPMKTVSLLSEAIELQVRPAPAAFSSRHWLPAENVTLEETFSPDAGRVETGQPLTRTLTLKAQGTTVGVLPELGLAGLPAEIRRYPDQPALDEQRQGTGLVSTRQEKTALIPDKPGHYTLPAIEVPWWNIRTEKMEVARLPEREIEVTAGAVAPVPPVPTATPATAKEAEITASVSAHVGGAKSGMAESPLWFWLSLSCAGGWLITAGLWWQTARRSRKQIAKNPPESRKPSVKQPMRELKEACAANDPDRARKALLEWAEQSWPDCGTSLEGIAGRAEGELKNAVQALSRALYGHPRTEWKGAALWDAIVTTDLGKGRAENRGVAPIASLHPPAQAKS</sequence>
<feature type="domain" description="DUF7939" evidence="2">
    <location>
        <begin position="479"/>
        <end position="556"/>
    </location>
</feature>
<gene>
    <name evidence="3" type="ORF">N4J17_05450</name>
</gene>
<feature type="transmembrane region" description="Helical" evidence="1">
    <location>
        <begin position="436"/>
        <end position="456"/>
    </location>
</feature>
<keyword evidence="1" id="KW-0812">Transmembrane</keyword>
<proteinExistence type="predicted"/>
<evidence type="ECO:0000313" key="4">
    <source>
        <dbReference type="Proteomes" id="UP001359308"/>
    </source>
</evidence>
<keyword evidence="1" id="KW-1133">Transmembrane helix</keyword>
<dbReference type="Pfam" id="PF13584">
    <property type="entry name" value="BatD"/>
    <property type="match status" value="1"/>
</dbReference>
<dbReference type="RefSeq" id="WP_198322184.1">
    <property type="nucleotide sequence ID" value="NZ_CP104311.1"/>
</dbReference>
<dbReference type="InterPro" id="IPR025738">
    <property type="entry name" value="BatD"/>
</dbReference>
<dbReference type="PANTHER" id="PTHR40940">
    <property type="entry name" value="PROTEIN BATD-RELATED"/>
    <property type="match status" value="1"/>
</dbReference>
<accession>A0ABZ2F7I3</accession>
<evidence type="ECO:0000256" key="1">
    <source>
        <dbReference type="SAM" id="Phobius"/>
    </source>
</evidence>
<keyword evidence="1" id="KW-0472">Membrane</keyword>
<evidence type="ECO:0000259" key="2">
    <source>
        <dbReference type="Pfam" id="PF25607"/>
    </source>
</evidence>
<keyword evidence="4" id="KW-1185">Reference proteome</keyword>
<reference evidence="3 4" key="1">
    <citation type="submission" date="2022-09" db="EMBL/GenBank/DDBJ databases">
        <authorList>
            <person name="Giprobiosintez L."/>
        </authorList>
    </citation>
    <scope>NUCLEOTIDE SEQUENCE [LARGE SCALE GENOMIC DNA]</scope>
    <source>
        <strain evidence="4">VKPM-B-12549 (GBS-15)</strain>
    </source>
</reference>
<protein>
    <submittedName>
        <fullName evidence="3">BatD family protein</fullName>
    </submittedName>
</protein>
<evidence type="ECO:0000313" key="3">
    <source>
        <dbReference type="EMBL" id="WWF03066.1"/>
    </source>
</evidence>
<name>A0ABZ2F7I3_METCP</name>
<dbReference type="Proteomes" id="UP001359308">
    <property type="component" value="Chromosome"/>
</dbReference>
<dbReference type="Pfam" id="PF25607">
    <property type="entry name" value="DUF7939"/>
    <property type="match status" value="1"/>
</dbReference>